<accession>A0A1H6SNE1</accession>
<proteinExistence type="predicted"/>
<evidence type="ECO:0000256" key="1">
    <source>
        <dbReference type="SAM" id="Phobius"/>
    </source>
</evidence>
<evidence type="ECO:0000313" key="2">
    <source>
        <dbReference type="EMBL" id="SEI65375.1"/>
    </source>
</evidence>
<protein>
    <recommendedName>
        <fullName evidence="4">DUF3307 domain-containing protein</fullName>
    </recommendedName>
</protein>
<name>A0A1H6SNE1_9RHOB</name>
<evidence type="ECO:0008006" key="4">
    <source>
        <dbReference type="Google" id="ProtNLM"/>
    </source>
</evidence>
<sequence length="129" mass="14714">MPQLIGDVLMLLVLFQAKHMFADYFLQTPKMLSGRGEYAHLGRAQHAAVHSLGSVIAFLLIGSPPVFILITVALEWVVHFHIDYFKAHYSDRNELRPDQAAFWRAAGLDQCLHQLTYIVMTWAWVVYAS</sequence>
<evidence type="ECO:0000313" key="3">
    <source>
        <dbReference type="Proteomes" id="UP000199379"/>
    </source>
</evidence>
<organism evidence="2 3">
    <name type="scientific">Cribrihabitans marinus</name>
    <dbReference type="NCBI Taxonomy" id="1227549"/>
    <lineage>
        <taxon>Bacteria</taxon>
        <taxon>Pseudomonadati</taxon>
        <taxon>Pseudomonadota</taxon>
        <taxon>Alphaproteobacteria</taxon>
        <taxon>Rhodobacterales</taxon>
        <taxon>Paracoccaceae</taxon>
        <taxon>Cribrihabitans</taxon>
    </lineage>
</organism>
<keyword evidence="1" id="KW-0812">Transmembrane</keyword>
<keyword evidence="1" id="KW-1133">Transmembrane helix</keyword>
<keyword evidence="3" id="KW-1185">Reference proteome</keyword>
<dbReference type="AlphaFoldDB" id="A0A1H6SNE1"/>
<gene>
    <name evidence="2" type="ORF">SAMN05444007_10259</name>
</gene>
<reference evidence="2 3" key="1">
    <citation type="submission" date="2016-10" db="EMBL/GenBank/DDBJ databases">
        <authorList>
            <person name="de Groot N.N."/>
        </authorList>
    </citation>
    <scope>NUCLEOTIDE SEQUENCE [LARGE SCALE GENOMIC DNA]</scope>
    <source>
        <strain evidence="2 3">DSM 29340</strain>
    </source>
</reference>
<dbReference type="EMBL" id="FNYD01000002">
    <property type="protein sequence ID" value="SEI65375.1"/>
    <property type="molecule type" value="Genomic_DNA"/>
</dbReference>
<dbReference type="Pfam" id="PF11750">
    <property type="entry name" value="DUF3307"/>
    <property type="match status" value="1"/>
</dbReference>
<dbReference type="Proteomes" id="UP000199379">
    <property type="component" value="Unassembled WGS sequence"/>
</dbReference>
<feature type="transmembrane region" description="Helical" evidence="1">
    <location>
        <begin position="55"/>
        <end position="78"/>
    </location>
</feature>
<dbReference type="InterPro" id="IPR021737">
    <property type="entry name" value="Phage_phiKZ_Orf197"/>
</dbReference>
<keyword evidence="1" id="KW-0472">Membrane</keyword>